<comment type="caution">
    <text evidence="4">The sequence shown here is derived from an EMBL/GenBank/DDBJ whole genome shotgun (WGS) entry which is preliminary data.</text>
</comment>
<feature type="compositionally biased region" description="Polar residues" evidence="3">
    <location>
        <begin position="250"/>
        <end position="260"/>
    </location>
</feature>
<evidence type="ECO:0000256" key="2">
    <source>
        <dbReference type="SAM" id="Coils"/>
    </source>
</evidence>
<feature type="compositionally biased region" description="Low complexity" evidence="3">
    <location>
        <begin position="280"/>
        <end position="293"/>
    </location>
</feature>
<evidence type="ECO:0008006" key="6">
    <source>
        <dbReference type="Google" id="ProtNLM"/>
    </source>
</evidence>
<evidence type="ECO:0000313" key="4">
    <source>
        <dbReference type="EMBL" id="KAH9527267.1"/>
    </source>
</evidence>
<organism evidence="4 5">
    <name type="scientific">Dermatophagoides farinae</name>
    <name type="common">American house dust mite</name>
    <dbReference type="NCBI Taxonomy" id="6954"/>
    <lineage>
        <taxon>Eukaryota</taxon>
        <taxon>Metazoa</taxon>
        <taxon>Ecdysozoa</taxon>
        <taxon>Arthropoda</taxon>
        <taxon>Chelicerata</taxon>
        <taxon>Arachnida</taxon>
        <taxon>Acari</taxon>
        <taxon>Acariformes</taxon>
        <taxon>Sarcoptiformes</taxon>
        <taxon>Astigmata</taxon>
        <taxon>Psoroptidia</taxon>
        <taxon>Analgoidea</taxon>
        <taxon>Pyroglyphidae</taxon>
        <taxon>Dermatophagoidinae</taxon>
        <taxon>Dermatophagoides</taxon>
    </lineage>
</organism>
<dbReference type="EMBL" id="ASGP02000001">
    <property type="protein sequence ID" value="KAH9527267.1"/>
    <property type="molecule type" value="Genomic_DNA"/>
</dbReference>
<evidence type="ECO:0000313" key="5">
    <source>
        <dbReference type="Proteomes" id="UP000790347"/>
    </source>
</evidence>
<proteinExistence type="predicted"/>
<feature type="region of interest" description="Disordered" evidence="3">
    <location>
        <begin position="246"/>
        <end position="299"/>
    </location>
</feature>
<reference evidence="4" key="1">
    <citation type="submission" date="2013-05" db="EMBL/GenBank/DDBJ databases">
        <authorList>
            <person name="Yim A.K.Y."/>
            <person name="Chan T.F."/>
            <person name="Ji K.M."/>
            <person name="Liu X.Y."/>
            <person name="Zhou J.W."/>
            <person name="Li R.Q."/>
            <person name="Yang K.Y."/>
            <person name="Li J."/>
            <person name="Li M."/>
            <person name="Law P.T.W."/>
            <person name="Wu Y.L."/>
            <person name="Cai Z.L."/>
            <person name="Qin H."/>
            <person name="Bao Y."/>
            <person name="Leung R.K.K."/>
            <person name="Ng P.K.S."/>
            <person name="Zou J."/>
            <person name="Zhong X.J."/>
            <person name="Ran P.X."/>
            <person name="Zhong N.S."/>
            <person name="Liu Z.G."/>
            <person name="Tsui S.K.W."/>
        </authorList>
    </citation>
    <scope>NUCLEOTIDE SEQUENCE</scope>
    <source>
        <strain evidence="4">Derf</strain>
        <tissue evidence="4">Whole organism</tissue>
    </source>
</reference>
<reference evidence="4" key="2">
    <citation type="journal article" date="2022" name="Res Sq">
        <title>Comparative Genomics Reveals Insights into the Divergent Evolution of Astigmatic Mites and Household Pest Adaptations.</title>
        <authorList>
            <person name="Xiong Q."/>
            <person name="Wan A.T.-Y."/>
            <person name="Liu X.-Y."/>
            <person name="Fung C.S.-H."/>
            <person name="Xiao X."/>
            <person name="Malainual N."/>
            <person name="Hou J."/>
            <person name="Wang L."/>
            <person name="Wang M."/>
            <person name="Yang K."/>
            <person name="Cui Y."/>
            <person name="Leung E."/>
            <person name="Nong W."/>
            <person name="Shin S.-K."/>
            <person name="Au S."/>
            <person name="Jeong K.Y."/>
            <person name="Chew F.T."/>
            <person name="Hui J."/>
            <person name="Leung T.F."/>
            <person name="Tungtrongchitr A."/>
            <person name="Zhong N."/>
            <person name="Liu Z."/>
            <person name="Tsui S."/>
        </authorList>
    </citation>
    <scope>NUCLEOTIDE SEQUENCE</scope>
    <source>
        <strain evidence="4">Derf</strain>
        <tissue evidence="4">Whole organism</tissue>
    </source>
</reference>
<name>A0A922IAK4_DERFA</name>
<dbReference type="PANTHER" id="PTHR46292">
    <property type="entry name" value="COILED-COIL DOMAIN-CONTAINING PROTEIN 102A"/>
    <property type="match status" value="1"/>
</dbReference>
<evidence type="ECO:0000256" key="1">
    <source>
        <dbReference type="ARBA" id="ARBA00023054"/>
    </source>
</evidence>
<sequence>MISNKEKRLSHAAPTLSNNDGFNFASDAIIVNHIKPPNYGLNNNNTNHHSNVPINHMNVPMKDPHLKKLVQEQRNSHSLNHDFSQLYISNLKNQIESHTTSSGVKHRAIDPNRGFEEMNSYKKEALESKKQMFQMEKSISFWSDCTEYWRNKWRITRDEKNKLRDEVKQLRSRMNKLEHQLKTSEEKRIRLGNEVNFLNEELSRYMYRYEDDTAVNNRKKPTTHNPIQYNSDRRVDYRKKHRRKIHNLIAKSSTNQTTIPSNIESSSSDSENQHHHNAQSHHSYTMVQPQQQHQQKKHYDIDQIHSLGKFSSNSKIVFRHHERLFDKRIMNKKRFSQVVMLDEDEIFQMNKDFPLASSLSKTNATTNDDCDTLKISHSSSIMQQSELNDTLNTFTNSHKHRYMDYLPEDVEEEDSFDDRIKPGQFFSDDLDFESTGLGSSTTNIVASTNNIATNNNNTSESIPKVHDDSISQDEGNGEEKTDNNNNNDDDDEKKSNETFENGNNDDDDDDEV</sequence>
<dbReference type="Proteomes" id="UP000790347">
    <property type="component" value="Unassembled WGS sequence"/>
</dbReference>
<feature type="compositionally biased region" description="Low complexity" evidence="3">
    <location>
        <begin position="450"/>
        <end position="462"/>
    </location>
</feature>
<feature type="coiled-coil region" evidence="2">
    <location>
        <begin position="160"/>
        <end position="201"/>
    </location>
</feature>
<feature type="compositionally biased region" description="Low complexity" evidence="3">
    <location>
        <begin position="261"/>
        <end position="270"/>
    </location>
</feature>
<gene>
    <name evidence="4" type="ORF">DERF_001293</name>
</gene>
<protein>
    <recommendedName>
        <fullName evidence="6">Coiled-coil domain-containing protein 102A-like</fullName>
    </recommendedName>
</protein>
<evidence type="ECO:0000256" key="3">
    <source>
        <dbReference type="SAM" id="MobiDB-lite"/>
    </source>
</evidence>
<keyword evidence="1 2" id="KW-0175">Coiled coil</keyword>
<keyword evidence="5" id="KW-1185">Reference proteome</keyword>
<feature type="compositionally biased region" description="Acidic residues" evidence="3">
    <location>
        <begin position="503"/>
        <end position="512"/>
    </location>
</feature>
<accession>A0A922IAK4</accession>
<dbReference type="PANTHER" id="PTHR46292:SF1">
    <property type="entry name" value="COILED-COIL DOMAIN-CONTAINING PROTEIN 102A"/>
    <property type="match status" value="1"/>
</dbReference>
<feature type="region of interest" description="Disordered" evidence="3">
    <location>
        <begin position="450"/>
        <end position="512"/>
    </location>
</feature>
<dbReference type="AlphaFoldDB" id="A0A922IAK4"/>